<accession>A0A2P7ST59</accession>
<dbReference type="OrthoDB" id="7352421at2"/>
<dbReference type="Pfam" id="PF13460">
    <property type="entry name" value="NAD_binding_10"/>
    <property type="match status" value="1"/>
</dbReference>
<sequence length="212" mass="22029">MKIALIGASGFVGGALLKEAVRRGHSVTALVRNPDKVEKAAGVTAAKADVFDAAALADALAGHDVVVSAFNGGWGDPDIYDKHRKGSAAIAAAAKTAGLRLIAVGGAGSLHAPDGSQFVDSPEFPAEWKQGALAARDSLNDLKKDGGLDWTFVSPPFQLAPGERTGKYRVGGDNPVFDDKGQSAISVEDLAVAILNEAEKPAHRRQRFTVAY</sequence>
<gene>
    <name evidence="2" type="ORF">C7I84_00430</name>
</gene>
<name>A0A2P7ST59_9HYPH</name>
<dbReference type="InterPro" id="IPR036291">
    <property type="entry name" value="NAD(P)-bd_dom_sf"/>
</dbReference>
<reference evidence="2 3" key="1">
    <citation type="submission" date="2018-03" db="EMBL/GenBank/DDBJ databases">
        <title>The draft genome of Mesorhizobium sp. 6GN-30.</title>
        <authorList>
            <person name="Liu L."/>
            <person name="Li L."/>
            <person name="Wang T."/>
            <person name="Zhang X."/>
            <person name="Liang L."/>
        </authorList>
    </citation>
    <scope>NUCLEOTIDE SEQUENCE [LARGE SCALE GENOMIC DNA]</scope>
    <source>
        <strain evidence="2 3">6GN30</strain>
    </source>
</reference>
<dbReference type="EMBL" id="PXYK01000001">
    <property type="protein sequence ID" value="PSJ65631.1"/>
    <property type="molecule type" value="Genomic_DNA"/>
</dbReference>
<dbReference type="Proteomes" id="UP000241229">
    <property type="component" value="Unassembled WGS sequence"/>
</dbReference>
<keyword evidence="3" id="KW-1185">Reference proteome</keyword>
<dbReference type="Gene3D" id="3.40.50.720">
    <property type="entry name" value="NAD(P)-binding Rossmann-like Domain"/>
    <property type="match status" value="1"/>
</dbReference>
<dbReference type="InterPro" id="IPR051606">
    <property type="entry name" value="Polyketide_Oxido-like"/>
</dbReference>
<dbReference type="GO" id="GO:0016646">
    <property type="term" value="F:oxidoreductase activity, acting on the CH-NH group of donors, NAD or NADP as acceptor"/>
    <property type="evidence" value="ECO:0007669"/>
    <property type="project" value="TreeGrafter"/>
</dbReference>
<evidence type="ECO:0000313" key="3">
    <source>
        <dbReference type="Proteomes" id="UP000241229"/>
    </source>
</evidence>
<dbReference type="InterPro" id="IPR016040">
    <property type="entry name" value="NAD(P)-bd_dom"/>
</dbReference>
<dbReference type="PANTHER" id="PTHR43355:SF2">
    <property type="entry name" value="FLAVIN REDUCTASE (NADPH)"/>
    <property type="match status" value="1"/>
</dbReference>
<dbReference type="CDD" id="cd05244">
    <property type="entry name" value="BVR-B_like_SDR_a"/>
    <property type="match status" value="1"/>
</dbReference>
<comment type="caution">
    <text evidence="2">The sequence shown here is derived from an EMBL/GenBank/DDBJ whole genome shotgun (WGS) entry which is preliminary data.</text>
</comment>
<protein>
    <submittedName>
        <fullName evidence="2">3-beta hydroxysteroid dehydrogenase</fullName>
    </submittedName>
</protein>
<feature type="domain" description="NAD(P)-binding" evidence="1">
    <location>
        <begin position="7"/>
        <end position="197"/>
    </location>
</feature>
<dbReference type="PANTHER" id="PTHR43355">
    <property type="entry name" value="FLAVIN REDUCTASE (NADPH)"/>
    <property type="match status" value="1"/>
</dbReference>
<organism evidence="2 3">
    <name type="scientific">Kumtagia ephedrae</name>
    <dbReference type="NCBI Taxonomy" id="2116701"/>
    <lineage>
        <taxon>Bacteria</taxon>
        <taxon>Pseudomonadati</taxon>
        <taxon>Pseudomonadota</taxon>
        <taxon>Alphaproteobacteria</taxon>
        <taxon>Hyphomicrobiales</taxon>
        <taxon>Phyllobacteriaceae</taxon>
        <taxon>Kumtagia</taxon>
    </lineage>
</organism>
<proteinExistence type="predicted"/>
<dbReference type="RefSeq" id="WP_106770173.1">
    <property type="nucleotide sequence ID" value="NZ_PXYK01000001.1"/>
</dbReference>
<evidence type="ECO:0000259" key="1">
    <source>
        <dbReference type="Pfam" id="PF13460"/>
    </source>
</evidence>
<dbReference type="AlphaFoldDB" id="A0A2P7ST59"/>
<evidence type="ECO:0000313" key="2">
    <source>
        <dbReference type="EMBL" id="PSJ65631.1"/>
    </source>
</evidence>
<dbReference type="SUPFAM" id="SSF51735">
    <property type="entry name" value="NAD(P)-binding Rossmann-fold domains"/>
    <property type="match status" value="1"/>
</dbReference>